<accession>X1BRR5</accession>
<dbReference type="AlphaFoldDB" id="X1BRR5"/>
<dbReference type="SUPFAM" id="SSF53822">
    <property type="entry name" value="Periplasmic binding protein-like I"/>
    <property type="match status" value="1"/>
</dbReference>
<reference evidence="1" key="1">
    <citation type="journal article" date="2014" name="Front. Microbiol.">
        <title>High frequency of phylogenetically diverse reductive dehalogenase-homologous genes in deep subseafloor sedimentary metagenomes.</title>
        <authorList>
            <person name="Kawai M."/>
            <person name="Futagami T."/>
            <person name="Toyoda A."/>
            <person name="Takaki Y."/>
            <person name="Nishi S."/>
            <person name="Hori S."/>
            <person name="Arai W."/>
            <person name="Tsubouchi T."/>
            <person name="Morono Y."/>
            <person name="Uchiyama I."/>
            <person name="Ito T."/>
            <person name="Fujiyama A."/>
            <person name="Inagaki F."/>
            <person name="Takami H."/>
        </authorList>
    </citation>
    <scope>NUCLEOTIDE SEQUENCE</scope>
    <source>
        <strain evidence="1">Expedition CK06-06</strain>
    </source>
</reference>
<name>X1BRR5_9ZZZZ</name>
<organism evidence="1">
    <name type="scientific">marine sediment metagenome</name>
    <dbReference type="NCBI Taxonomy" id="412755"/>
    <lineage>
        <taxon>unclassified sequences</taxon>
        <taxon>metagenomes</taxon>
        <taxon>ecological metagenomes</taxon>
    </lineage>
</organism>
<comment type="caution">
    <text evidence="1">The sequence shown here is derived from an EMBL/GenBank/DDBJ whole genome shotgun (WGS) entry which is preliminary data.</text>
</comment>
<gene>
    <name evidence="1" type="ORF">S01H4_34696</name>
</gene>
<evidence type="ECO:0008006" key="2">
    <source>
        <dbReference type="Google" id="ProtNLM"/>
    </source>
</evidence>
<proteinExistence type="predicted"/>
<evidence type="ECO:0000313" key="1">
    <source>
        <dbReference type="EMBL" id="GAG74851.1"/>
    </source>
</evidence>
<sequence length="84" mass="9444">MKNKDKENLYLFGFCARRIDGLIICPTEETHNEYLTKIIEENLPVVIYDREIDGIRAPQLVLDNEGGAQQAVNLLDLASPDGVL</sequence>
<protein>
    <recommendedName>
        <fullName evidence="2">Periplasmic binding protein/LacI sugar binding domain-containing protein</fullName>
    </recommendedName>
</protein>
<dbReference type="Gene3D" id="3.40.50.2300">
    <property type="match status" value="1"/>
</dbReference>
<dbReference type="InterPro" id="IPR028082">
    <property type="entry name" value="Peripla_BP_I"/>
</dbReference>
<dbReference type="EMBL" id="BART01018375">
    <property type="protein sequence ID" value="GAG74851.1"/>
    <property type="molecule type" value="Genomic_DNA"/>
</dbReference>